<reference evidence="2" key="1">
    <citation type="submission" date="2021-06" db="EMBL/GenBank/DDBJ databases">
        <title>Parelaphostrongylus tenuis whole genome reference sequence.</title>
        <authorList>
            <person name="Garwood T.J."/>
            <person name="Larsen P.A."/>
            <person name="Fountain-Jones N.M."/>
            <person name="Garbe J.R."/>
            <person name="Macchietto M.G."/>
            <person name="Kania S.A."/>
            <person name="Gerhold R.W."/>
            <person name="Richards J.E."/>
            <person name="Wolf T.M."/>
        </authorList>
    </citation>
    <scope>NUCLEOTIDE SEQUENCE</scope>
    <source>
        <strain evidence="2">MNPRO001-30</strain>
        <tissue evidence="2">Meninges</tissue>
    </source>
</reference>
<sequence length="138" mass="15544">MPKILRYLAVEIILSKKRKKISTERAKHEKKSELDACLMDSNCDSILLRVTCARTTPAIEVLEYISSLLIPNRRHDENKSNPSDFYRTVSAARNDGSGEHQINQDRLGIGNMVESSTETPRYSELETQTPPPTGNPQS</sequence>
<feature type="region of interest" description="Disordered" evidence="1">
    <location>
        <begin position="92"/>
        <end position="138"/>
    </location>
</feature>
<proteinExistence type="predicted"/>
<name>A0AAD5MWW4_PARTN</name>
<comment type="caution">
    <text evidence="2">The sequence shown here is derived from an EMBL/GenBank/DDBJ whole genome shotgun (WGS) entry which is preliminary data.</text>
</comment>
<gene>
    <name evidence="2" type="ORF">KIN20_012977</name>
</gene>
<organism evidence="2 3">
    <name type="scientific">Parelaphostrongylus tenuis</name>
    <name type="common">Meningeal worm</name>
    <dbReference type="NCBI Taxonomy" id="148309"/>
    <lineage>
        <taxon>Eukaryota</taxon>
        <taxon>Metazoa</taxon>
        <taxon>Ecdysozoa</taxon>
        <taxon>Nematoda</taxon>
        <taxon>Chromadorea</taxon>
        <taxon>Rhabditida</taxon>
        <taxon>Rhabditina</taxon>
        <taxon>Rhabditomorpha</taxon>
        <taxon>Strongyloidea</taxon>
        <taxon>Metastrongylidae</taxon>
        <taxon>Parelaphostrongylus</taxon>
    </lineage>
</organism>
<evidence type="ECO:0000313" key="2">
    <source>
        <dbReference type="EMBL" id="KAJ1355531.1"/>
    </source>
</evidence>
<feature type="compositionally biased region" description="Pro residues" evidence="1">
    <location>
        <begin position="129"/>
        <end position="138"/>
    </location>
</feature>
<accession>A0AAD5MWW4</accession>
<dbReference type="Proteomes" id="UP001196413">
    <property type="component" value="Unassembled WGS sequence"/>
</dbReference>
<evidence type="ECO:0000313" key="3">
    <source>
        <dbReference type="Proteomes" id="UP001196413"/>
    </source>
</evidence>
<dbReference type="AlphaFoldDB" id="A0AAD5MWW4"/>
<feature type="compositionally biased region" description="Polar residues" evidence="1">
    <location>
        <begin position="113"/>
        <end position="128"/>
    </location>
</feature>
<keyword evidence="3" id="KW-1185">Reference proteome</keyword>
<evidence type="ECO:0000256" key="1">
    <source>
        <dbReference type="SAM" id="MobiDB-lite"/>
    </source>
</evidence>
<dbReference type="EMBL" id="JAHQIW010002495">
    <property type="protein sequence ID" value="KAJ1355531.1"/>
    <property type="molecule type" value="Genomic_DNA"/>
</dbReference>
<protein>
    <submittedName>
        <fullName evidence="2">Uncharacterized protein</fullName>
    </submittedName>
</protein>